<name>A0ABT5S7W6_9FLAO</name>
<dbReference type="Proteomes" id="UP001151478">
    <property type="component" value="Unassembled WGS sequence"/>
</dbReference>
<protein>
    <submittedName>
        <fullName evidence="2">HNH endonuclease</fullName>
    </submittedName>
</protein>
<gene>
    <name evidence="2" type="ORF">N5A56_007070</name>
</gene>
<comment type="caution">
    <text evidence="2">The sequence shown here is derived from an EMBL/GenBank/DDBJ whole genome shotgun (WGS) entry which is preliminary data.</text>
</comment>
<keyword evidence="3" id="KW-1185">Reference proteome</keyword>
<evidence type="ECO:0000313" key="2">
    <source>
        <dbReference type="EMBL" id="MDD7914195.1"/>
    </source>
</evidence>
<dbReference type="Pfam" id="PF13391">
    <property type="entry name" value="HNH_2"/>
    <property type="match status" value="1"/>
</dbReference>
<feature type="domain" description="HNH nuclease" evidence="1">
    <location>
        <begin position="66"/>
        <end position="118"/>
    </location>
</feature>
<organism evidence="2 3">
    <name type="scientific">Polaribacter ponticola</name>
    <dbReference type="NCBI Taxonomy" id="2978475"/>
    <lineage>
        <taxon>Bacteria</taxon>
        <taxon>Pseudomonadati</taxon>
        <taxon>Bacteroidota</taxon>
        <taxon>Flavobacteriia</taxon>
        <taxon>Flavobacteriales</taxon>
        <taxon>Flavobacteriaceae</taxon>
    </lineage>
</organism>
<sequence>MFIEKFELKISVPLIHLNKSNEFEEQVKENSINLANKESYKMILTKIRTQQSSFRNKLLEIWLFKCGISKITQTELLEACHIKPFSECEFTEYYDLNNGIILTSCLHKLFDNYLITFDSEGDLVISNKLSIETKKSLRIETGIKLNRYTEKMESYMTHHRLKFEYQNN</sequence>
<dbReference type="EMBL" id="JAOSLC020000003">
    <property type="protein sequence ID" value="MDD7914195.1"/>
    <property type="molecule type" value="Genomic_DNA"/>
</dbReference>
<keyword evidence="2" id="KW-0540">Nuclease</keyword>
<dbReference type="RefSeq" id="WP_274270293.1">
    <property type="nucleotide sequence ID" value="NZ_JAOSLC020000003.1"/>
</dbReference>
<accession>A0ABT5S7W6</accession>
<keyword evidence="2" id="KW-0255">Endonuclease</keyword>
<dbReference type="InterPro" id="IPR003615">
    <property type="entry name" value="HNH_nuc"/>
</dbReference>
<keyword evidence="2" id="KW-0378">Hydrolase</keyword>
<evidence type="ECO:0000313" key="3">
    <source>
        <dbReference type="Proteomes" id="UP001151478"/>
    </source>
</evidence>
<evidence type="ECO:0000259" key="1">
    <source>
        <dbReference type="Pfam" id="PF13391"/>
    </source>
</evidence>
<dbReference type="GO" id="GO:0004519">
    <property type="term" value="F:endonuclease activity"/>
    <property type="evidence" value="ECO:0007669"/>
    <property type="project" value="UniProtKB-KW"/>
</dbReference>
<reference evidence="2" key="1">
    <citation type="submission" date="2023-02" db="EMBL/GenBank/DDBJ databases">
        <title>Polaribacter ponticola sp. nov., isolated from seawater.</title>
        <authorList>
            <person name="Baek J.H."/>
            <person name="Kim J.M."/>
            <person name="Choi D.G."/>
            <person name="Jeon C.O."/>
        </authorList>
    </citation>
    <scope>NUCLEOTIDE SEQUENCE</scope>
    <source>
        <strain evidence="2">MSW5</strain>
    </source>
</reference>
<proteinExistence type="predicted"/>